<dbReference type="AlphaFoldDB" id="A0AAV2JTW4"/>
<sequence length="206" mass="23177">MGYYDEDENPRICFSDTGCRRLNISTNMRRHSFPLEARKAANVIYVSGPAVQPRSWFSLARVIIRLLLAGFVVSWLAMAMATDGEVQQLQHQVKHLHQLKEEVDHLRDREAVVVLRSFEVVVVLRSFEVVVVLRSFEVVVVLRSFDVVEVLRSFEVVEVQRLLELASSLSMAACAAQAEVSGQKKGKLKLPSTAQPLGPHSPIHMD</sequence>
<proteinExistence type="predicted"/>
<keyword evidence="2" id="KW-0812">Transmembrane</keyword>
<evidence type="ECO:0000313" key="3">
    <source>
        <dbReference type="EMBL" id="CAL1580955.1"/>
    </source>
</evidence>
<reference evidence="3 4" key="1">
    <citation type="submission" date="2024-04" db="EMBL/GenBank/DDBJ databases">
        <authorList>
            <person name="Waldvogel A.-M."/>
            <person name="Schoenle A."/>
        </authorList>
    </citation>
    <scope>NUCLEOTIDE SEQUENCE [LARGE SCALE GENOMIC DNA]</scope>
</reference>
<feature type="region of interest" description="Disordered" evidence="1">
    <location>
        <begin position="186"/>
        <end position="206"/>
    </location>
</feature>
<keyword evidence="4" id="KW-1185">Reference proteome</keyword>
<gene>
    <name evidence="3" type="ORF">KC01_LOCUS11737</name>
</gene>
<name>A0AAV2JTW4_KNICA</name>
<dbReference type="EMBL" id="OZ035836">
    <property type="protein sequence ID" value="CAL1580955.1"/>
    <property type="molecule type" value="Genomic_DNA"/>
</dbReference>
<evidence type="ECO:0000256" key="2">
    <source>
        <dbReference type="SAM" id="Phobius"/>
    </source>
</evidence>
<evidence type="ECO:0000256" key="1">
    <source>
        <dbReference type="SAM" id="MobiDB-lite"/>
    </source>
</evidence>
<protein>
    <submittedName>
        <fullName evidence="3">Uncharacterized protein</fullName>
    </submittedName>
</protein>
<organism evidence="3 4">
    <name type="scientific">Knipowitschia caucasica</name>
    <name type="common">Caucasian dwarf goby</name>
    <name type="synonym">Pomatoschistus caucasicus</name>
    <dbReference type="NCBI Taxonomy" id="637954"/>
    <lineage>
        <taxon>Eukaryota</taxon>
        <taxon>Metazoa</taxon>
        <taxon>Chordata</taxon>
        <taxon>Craniata</taxon>
        <taxon>Vertebrata</taxon>
        <taxon>Euteleostomi</taxon>
        <taxon>Actinopterygii</taxon>
        <taxon>Neopterygii</taxon>
        <taxon>Teleostei</taxon>
        <taxon>Neoteleostei</taxon>
        <taxon>Acanthomorphata</taxon>
        <taxon>Gobiaria</taxon>
        <taxon>Gobiiformes</taxon>
        <taxon>Gobioidei</taxon>
        <taxon>Gobiidae</taxon>
        <taxon>Gobiinae</taxon>
        <taxon>Knipowitschia</taxon>
    </lineage>
</organism>
<dbReference type="Proteomes" id="UP001497482">
    <property type="component" value="Chromosome 14"/>
</dbReference>
<keyword evidence="2" id="KW-1133">Transmembrane helix</keyword>
<keyword evidence="2" id="KW-0472">Membrane</keyword>
<feature type="transmembrane region" description="Helical" evidence="2">
    <location>
        <begin position="62"/>
        <end position="81"/>
    </location>
</feature>
<accession>A0AAV2JTW4</accession>
<evidence type="ECO:0000313" key="4">
    <source>
        <dbReference type="Proteomes" id="UP001497482"/>
    </source>
</evidence>